<comment type="similarity">
    <text evidence="5">Belongs to the histone H2A family.</text>
</comment>
<dbReference type="InterPro" id="IPR032454">
    <property type="entry name" value="Histone_H2A_C"/>
</dbReference>
<dbReference type="Pfam" id="PF16211">
    <property type="entry name" value="Histone_H2A_C"/>
    <property type="match status" value="1"/>
</dbReference>
<comment type="subcellular location">
    <subcellularLocation>
        <location evidence="1">Chromosome</location>
    </subcellularLocation>
    <subcellularLocation>
        <location evidence="5">Nucleus</location>
    </subcellularLocation>
</comment>
<dbReference type="Proteomes" id="UP000494040">
    <property type="component" value="Unassembled WGS sequence"/>
</dbReference>
<dbReference type="SUPFAM" id="SSF47113">
    <property type="entry name" value="Histone-fold"/>
    <property type="match status" value="1"/>
</dbReference>
<keyword evidence="5" id="KW-0238">DNA-binding</keyword>
<comment type="subunit">
    <text evidence="5">The nucleosome is a histone octamer containing two molecules each of H2A, H2B, H3 and H4 assembled in one H3-H4 heterotetramer and two H2A-H2B heterodimers. The octamer wraps approximately 147 bp of DNA.</text>
</comment>
<evidence type="ECO:0000259" key="6">
    <source>
        <dbReference type="Pfam" id="PF00125"/>
    </source>
</evidence>
<sequence>MCSNKMYKKFSVKTKRRAKTKMAGLTLSVTRCVKLMKHTMPVKRISPLAGVFIAGALEYLIKEVFDLAANIANLYGKVRVTPRHILLAIKNDEELDSLLAAVTIAQGGVAPLPNMIQKEITKRAKKKYAHLLMKNR</sequence>
<dbReference type="Gene3D" id="1.10.20.10">
    <property type="entry name" value="Histone, subunit A"/>
    <property type="match status" value="1"/>
</dbReference>
<keyword evidence="9" id="KW-1185">Reference proteome</keyword>
<keyword evidence="3" id="KW-1017">Isopeptide bond</keyword>
<dbReference type="InterPro" id="IPR002119">
    <property type="entry name" value="Histone_H2A"/>
</dbReference>
<reference evidence="8" key="1">
    <citation type="submission" date="2022-01" db="UniProtKB">
        <authorList>
            <consortium name="EnsemblMetazoa"/>
        </authorList>
    </citation>
    <scope>IDENTIFICATION</scope>
</reference>
<evidence type="ECO:0000256" key="5">
    <source>
        <dbReference type="RuleBase" id="RU003767"/>
    </source>
</evidence>
<evidence type="ECO:0000256" key="3">
    <source>
        <dbReference type="ARBA" id="ARBA00022499"/>
    </source>
</evidence>
<dbReference type="AlphaFoldDB" id="A0A8I6RWE2"/>
<dbReference type="OrthoDB" id="9421954at2759"/>
<gene>
    <name evidence="8" type="primary">106667749</name>
</gene>
<keyword evidence="4 5" id="KW-0544">Nucleosome core</keyword>
<accession>A0A8I6RWE2</accession>
<evidence type="ECO:0000313" key="9">
    <source>
        <dbReference type="Proteomes" id="UP000494040"/>
    </source>
</evidence>
<dbReference type="GO" id="GO:0000786">
    <property type="term" value="C:nucleosome"/>
    <property type="evidence" value="ECO:0007669"/>
    <property type="project" value="UniProtKB-KW"/>
</dbReference>
<evidence type="ECO:0000256" key="4">
    <source>
        <dbReference type="ARBA" id="ARBA00023269"/>
    </source>
</evidence>
<protein>
    <recommendedName>
        <fullName evidence="5">Histone H2A</fullName>
    </recommendedName>
</protein>
<dbReference type="CDD" id="cd00074">
    <property type="entry name" value="HFD_H2A"/>
    <property type="match status" value="1"/>
</dbReference>
<organism evidence="8 9">
    <name type="scientific">Cimex lectularius</name>
    <name type="common">Bed bug</name>
    <name type="synonym">Acanthia lectularia</name>
    <dbReference type="NCBI Taxonomy" id="79782"/>
    <lineage>
        <taxon>Eukaryota</taxon>
        <taxon>Metazoa</taxon>
        <taxon>Ecdysozoa</taxon>
        <taxon>Arthropoda</taxon>
        <taxon>Hexapoda</taxon>
        <taxon>Insecta</taxon>
        <taxon>Pterygota</taxon>
        <taxon>Neoptera</taxon>
        <taxon>Paraneoptera</taxon>
        <taxon>Hemiptera</taxon>
        <taxon>Heteroptera</taxon>
        <taxon>Panheteroptera</taxon>
        <taxon>Cimicomorpha</taxon>
        <taxon>Cimicidae</taxon>
        <taxon>Cimex</taxon>
    </lineage>
</organism>
<dbReference type="SMART" id="SM00414">
    <property type="entry name" value="H2A"/>
    <property type="match status" value="1"/>
</dbReference>
<feature type="domain" description="Histone H2A C-terminal" evidence="7">
    <location>
        <begin position="93"/>
        <end position="128"/>
    </location>
</feature>
<dbReference type="InterPro" id="IPR007125">
    <property type="entry name" value="H2A/H2B/H3"/>
</dbReference>
<dbReference type="Pfam" id="PF00125">
    <property type="entry name" value="Histone"/>
    <property type="match status" value="1"/>
</dbReference>
<name>A0A8I6RWE2_CIMLE</name>
<evidence type="ECO:0000313" key="8">
    <source>
        <dbReference type="EnsemblMetazoa" id="XP_014251374.1"/>
    </source>
</evidence>
<dbReference type="InterPro" id="IPR009072">
    <property type="entry name" value="Histone-fold"/>
</dbReference>
<dbReference type="GO" id="GO:0003677">
    <property type="term" value="F:DNA binding"/>
    <property type="evidence" value="ECO:0007669"/>
    <property type="project" value="UniProtKB-KW"/>
</dbReference>
<evidence type="ECO:0000256" key="1">
    <source>
        <dbReference type="ARBA" id="ARBA00004286"/>
    </source>
</evidence>
<keyword evidence="5" id="KW-0539">Nucleus</keyword>
<dbReference type="GO" id="GO:0030527">
    <property type="term" value="F:structural constituent of chromatin"/>
    <property type="evidence" value="ECO:0007669"/>
    <property type="project" value="InterPro"/>
</dbReference>
<evidence type="ECO:0000256" key="2">
    <source>
        <dbReference type="ARBA" id="ARBA00022454"/>
    </source>
</evidence>
<proteinExistence type="inferred from homology"/>
<evidence type="ECO:0000259" key="7">
    <source>
        <dbReference type="Pfam" id="PF16211"/>
    </source>
</evidence>
<keyword evidence="2 5" id="KW-0158">Chromosome</keyword>
<dbReference type="KEGG" id="clec:106667749"/>
<dbReference type="PANTHER" id="PTHR23430">
    <property type="entry name" value="HISTONE H2A"/>
    <property type="match status" value="1"/>
</dbReference>
<dbReference type="PRINTS" id="PR00620">
    <property type="entry name" value="HISTONEH2A"/>
</dbReference>
<dbReference type="GO" id="GO:0005634">
    <property type="term" value="C:nucleus"/>
    <property type="evidence" value="ECO:0007669"/>
    <property type="project" value="UniProtKB-SubCell"/>
</dbReference>
<dbReference type="EnsemblMetazoa" id="XM_014395888.2">
    <property type="protein sequence ID" value="XP_014251374.1"/>
    <property type="gene ID" value="LOC106667749"/>
</dbReference>
<dbReference type="GO" id="GO:0046982">
    <property type="term" value="F:protein heterodimerization activity"/>
    <property type="evidence" value="ECO:0007669"/>
    <property type="project" value="InterPro"/>
</dbReference>
<feature type="domain" description="Core Histone H2A/H2B/H3" evidence="6">
    <location>
        <begin position="13"/>
        <end position="90"/>
    </location>
</feature>